<dbReference type="OrthoDB" id="6617263at2759"/>
<reference evidence="1" key="1">
    <citation type="submission" date="2019-08" db="EMBL/GenBank/DDBJ databases">
        <title>The genome of the North American firefly Photinus pyralis.</title>
        <authorList>
            <consortium name="Photinus pyralis genome working group"/>
            <person name="Fallon T.R."/>
            <person name="Sander Lower S.E."/>
            <person name="Weng J.-K."/>
        </authorList>
    </citation>
    <scope>NUCLEOTIDE SEQUENCE</scope>
    <source>
        <strain evidence="1">TRF0915ILg1</strain>
        <tissue evidence="1">Whole body</tissue>
    </source>
</reference>
<organism evidence="1 2">
    <name type="scientific">Ignelater luminosus</name>
    <name type="common">Cucubano</name>
    <name type="synonym">Pyrophorus luminosus</name>
    <dbReference type="NCBI Taxonomy" id="2038154"/>
    <lineage>
        <taxon>Eukaryota</taxon>
        <taxon>Metazoa</taxon>
        <taxon>Ecdysozoa</taxon>
        <taxon>Arthropoda</taxon>
        <taxon>Hexapoda</taxon>
        <taxon>Insecta</taxon>
        <taxon>Pterygota</taxon>
        <taxon>Neoptera</taxon>
        <taxon>Endopterygota</taxon>
        <taxon>Coleoptera</taxon>
        <taxon>Polyphaga</taxon>
        <taxon>Elateriformia</taxon>
        <taxon>Elateroidea</taxon>
        <taxon>Elateridae</taxon>
        <taxon>Agrypninae</taxon>
        <taxon>Pyrophorini</taxon>
        <taxon>Ignelater</taxon>
    </lineage>
</organism>
<evidence type="ECO:0000313" key="1">
    <source>
        <dbReference type="EMBL" id="KAF2898958.1"/>
    </source>
</evidence>
<dbReference type="EMBL" id="VTPC01003153">
    <property type="protein sequence ID" value="KAF2898958.1"/>
    <property type="molecule type" value="Genomic_DNA"/>
</dbReference>
<proteinExistence type="predicted"/>
<protein>
    <submittedName>
        <fullName evidence="1">Uncharacterized protein</fullName>
    </submittedName>
</protein>
<keyword evidence="2" id="KW-1185">Reference proteome</keyword>
<comment type="caution">
    <text evidence="1">The sequence shown here is derived from an EMBL/GenBank/DDBJ whole genome shotgun (WGS) entry which is preliminary data.</text>
</comment>
<evidence type="ECO:0000313" key="2">
    <source>
        <dbReference type="Proteomes" id="UP000801492"/>
    </source>
</evidence>
<gene>
    <name evidence="1" type="ORF">ILUMI_07219</name>
</gene>
<accession>A0A8K0D3X7</accession>
<sequence>MAISVEEEFISNFHNLNGITIGERRKSLFLLLNKTKQTLELNDTKIDFSFLCPQTALEESFKVEAMIYFRKNLELLDVLKSGNPVLSKRILKTKWFIKGVFETMSGEELVNTVLSELSYNIKLKLLNILGLYLKDANIAEEFFEIVKQNYGIHLATKLLVACSANVIMKTIEMYKIEITPRQLLIIIKRYPDITEKIFEKLNSANIIATKYKYVFEYLARNDSRLFLRLKEKYKPILCLGSKSTNKFILKEKESFLKYPRKYCGFLKKRRISKCVVNDFDEFYVNFFPKSLDNFDKYLDDYLYLLKHFKSNEEKLNYLLKTFKKVNGSELWEYPIFIKPKLIEMMSPDDRMIWMEKYTRPEHISEEEWISFMRIEKSLPLLKERISSASKRKARIIVGFLIKTCKLNNEDNISLLEVLKYFIKEHRNNHIDVKQSFMHMLDKHFDFRKFGNEHWKIINELIPLATANNELLFHISFREKYIHYCFENGLPIIEPEWYRKDSCRFGICKDNPEYEKKFLMISLEIIPKVHKDKNELEQAYMYYLESLINFNKGQPDSNKIYLFISDDAIECLVTCLKNGRNYLAASIAETFIRFDIKKCEETQILQSLFEHPHYHNQMKVFNWLIKSQPLFICSHLELIINNFLNMSALPELNIYWFKYMDHLDILPKITKICLDVLNLQHESASKKRMALIFLSVILEPKHFISLVSKHFEIIEDTLKTCLKNTSNPLVNLDLVQKLCRDKKLKLAQNSLDLISKTQLLID</sequence>
<name>A0A8K0D3X7_IGNLU</name>
<dbReference type="Proteomes" id="UP000801492">
    <property type="component" value="Unassembled WGS sequence"/>
</dbReference>
<dbReference type="AlphaFoldDB" id="A0A8K0D3X7"/>